<evidence type="ECO:0000313" key="1">
    <source>
        <dbReference type="EMBL" id="WDI05098.1"/>
    </source>
</evidence>
<name>A0ABY7XHL6_9BACL</name>
<dbReference type="RefSeq" id="WP_274338692.1">
    <property type="nucleotide sequence ID" value="NZ_CP118109.1"/>
</dbReference>
<organism evidence="1 2">
    <name type="scientific">Paenibacillus urinalis</name>
    <dbReference type="NCBI Taxonomy" id="521520"/>
    <lineage>
        <taxon>Bacteria</taxon>
        <taxon>Bacillati</taxon>
        <taxon>Bacillota</taxon>
        <taxon>Bacilli</taxon>
        <taxon>Bacillales</taxon>
        <taxon>Paenibacillaceae</taxon>
        <taxon>Paenibacillus</taxon>
    </lineage>
</organism>
<keyword evidence="1" id="KW-0614">Plasmid</keyword>
<proteinExistence type="predicted"/>
<geneLocation type="plasmid" evidence="1 2">
    <name>unnamed1</name>
</geneLocation>
<reference evidence="1 2" key="1">
    <citation type="submission" date="2023-02" db="EMBL/GenBank/DDBJ databases">
        <title>Pathogen: clinical or host-associated sample.</title>
        <authorList>
            <person name="Hergert J."/>
            <person name="Casey R."/>
            <person name="Wagner J."/>
            <person name="Young E.L."/>
            <person name="Oakeson K.F."/>
        </authorList>
    </citation>
    <scope>NUCLEOTIDE SEQUENCE [LARGE SCALE GENOMIC DNA]</scope>
    <source>
        <strain evidence="1 2">2022CK-00829</strain>
        <plasmid evidence="1 2">unnamed1</plasmid>
    </source>
</reference>
<keyword evidence="2" id="KW-1185">Reference proteome</keyword>
<sequence length="1716" mass="193748">MIKDFYRIACIISVKDQTELDKVFVYDDYFTINETMNQAEIGQTLCDGMSMQETFQKQIDDYIQEYGIQSDKVVVVGYQTKSGHKDISVVFYKDGVEQKVQTADGAMKAVAYYHKDQRLDYGLELFEFNKALPNGKLSLRVGEQVPAGDVNLAYIHSPRINVEENVSLIDTSSVNENVIPIDQIESLVVPDANGVLSYADVVSDDQPIIMRPPYSRFPSKNINITRRFTQNETTISSALFYKFELKYHYDSDPGEAGKVIRYTGSQIQLTDENGNLLGPEFKRLIYAQTTEQNPKIYWVKIYIQSNTDEEQTFKVRYNHVETPAPDAELKSTTKTVELYSNQGNIGLIEGGKLRVINGIGAYEQVTAEDLRAAEDIQEVYSIEEYPDKDGYKITVPQRSMNDPRARNAFNYKLSATYLDDKNNQRTLTFGYVSDWTMNADALLAHEKLEFTGEYKTLGVNIGGGYVDARSLIQSIMPVDMPSLPMDAVFRIEDASGNLLYTTQAASDNGLVESIVAESGSSPAQAKSNTTTAKWTGVSGSNVKLKNNPIEHQVTIYPEQQKSEVDFTWEASGSGEIITSQSYEGRWKVCQNVTIEKAFAAKPIDVFTGWDFIGSNETRGKWEYNRARDVLLLTVNKIEVSGYYNGAHKDKDNYIFSACVTVNDHNDDDVIGIQFRVNNDKEYYCFLWEKDQLMREPGANGNGVGRVLVGERGVSAVLYYKNPDPNKFNSAYEAETNMTKYMSDYGFKNRKKGIFKASPTTLPPYSDALHPNCQYKSDRTETSFENITSNVNYNAKGWVPGETYKIRVVVAGSKFQVYIGNDTSDDALGTLVCEAEDSTYSKGSYGICNISQENALWSKLKFTELDVHELCTDWENVTLTSNDWVKVSDKKPADILTPLIEQYMKDTYGDGMPYTVTTPSVVGDPVDLRAEVRNDGYIWAVTNSSQAGGTLSTPWLTSDNRKNITGTGKAVMRADGVMNVTLTPPMLTKDNIPIEIQNFSWNRIWATSGEGVSIRINGDNSVSAEVDVPPIIAIGAPLTLPLEGTDKIYKQEGMKSMGLLFGTGNILEKLNIPSSVPANELLLRIERGDAAGNNRENRVNYRWHYNWQNREYFEVDQANRGVNRMRMKNILQPGTKNVIEGLTADLVAWTTFEELESVPVLAIKIDDDKKIEMEKPKVERDNTEIDNWYVRVKNGRVKKRYVLPYYEAGEKVPQLYVYYPELIPYAPMNPEERKEIIMDYTVPEYTNQEFYNEPVILIDREHPVILNDKAIQVGFTPIAMASEAGVSYLEVEAIRMNQSRKLRVSDIDAKKGIIYLHDRIRDQDEVIVRYAYVEDWYTYRGYNRSGEFFHLDLNPSPGHRFTMAQDGFHEWVPGDVTLRESYTTTEKQSNELLVRQMHVYLRPTSIWIQEESGPQLISGTTRNQAIFHTDDGYWFEPDDYNYDPSMLRLGKVTVQANSSLKKDVVIMDTRTRGGGLDEALSKAVIAKVNKESLYHWDIGYFDGEAYQENGVIIVRLPRSILATPNNPNGFSEAEVQAAVAKHKGYGILPIIEYYDPQPTDLNVLGNPEFLYGKHLNEYNANLSSGLYFINQQDLGTGDNSILQIAEGGVYGILLSTANLEYSDYTLDIKAKKMSKAEDRSAAVIRYAYRNGETAEVPMATINSEDWMIYTADIMNDGNVDSIIIQVNSKEAKGGILVDYVKMFPKFTEIDGVEFIEL</sequence>
<evidence type="ECO:0000313" key="2">
    <source>
        <dbReference type="Proteomes" id="UP001221519"/>
    </source>
</evidence>
<dbReference type="EMBL" id="CP118109">
    <property type="protein sequence ID" value="WDI05098.1"/>
    <property type="molecule type" value="Genomic_DNA"/>
</dbReference>
<dbReference type="Proteomes" id="UP001221519">
    <property type="component" value="Plasmid unnamed1"/>
</dbReference>
<protein>
    <submittedName>
        <fullName evidence="1">Uncharacterized protein</fullName>
    </submittedName>
</protein>
<dbReference type="Gene3D" id="2.60.120.200">
    <property type="match status" value="1"/>
</dbReference>
<accession>A0ABY7XHL6</accession>
<gene>
    <name evidence="1" type="ORF">PUW25_26370</name>
</gene>